<keyword evidence="2 3" id="KW-0408">Iron</keyword>
<dbReference type="Gramene" id="CDP12333">
    <property type="protein sequence ID" value="CDP12333"/>
    <property type="gene ID" value="GSCOC_T00035809001"/>
</dbReference>
<dbReference type="GO" id="GO:0002238">
    <property type="term" value="P:response to molecule of fungal origin"/>
    <property type="evidence" value="ECO:0007669"/>
    <property type="project" value="UniProtKB-ARBA"/>
</dbReference>
<dbReference type="PROSITE" id="PS51471">
    <property type="entry name" value="FE2OG_OXY"/>
    <property type="match status" value="1"/>
</dbReference>
<protein>
    <recommendedName>
        <fullName evidence="4">Fe2OG dioxygenase domain-containing protein</fullName>
    </recommendedName>
</protein>
<dbReference type="Proteomes" id="UP000295252">
    <property type="component" value="Chromosome VI"/>
</dbReference>
<dbReference type="OMA" id="IHITHFA"/>
<dbReference type="Pfam" id="PF14226">
    <property type="entry name" value="DIOX_N"/>
    <property type="match status" value="1"/>
</dbReference>
<comment type="similarity">
    <text evidence="3">Belongs to the iron/ascorbate-dependent oxidoreductase family.</text>
</comment>
<dbReference type="SUPFAM" id="SSF51197">
    <property type="entry name" value="Clavaminate synthase-like"/>
    <property type="match status" value="1"/>
</dbReference>
<dbReference type="PhylomeDB" id="A0A068UXH5"/>
<keyword evidence="1 3" id="KW-0479">Metal-binding</keyword>
<dbReference type="GO" id="GO:0016706">
    <property type="term" value="F:2-oxoglutarate-dependent dioxygenase activity"/>
    <property type="evidence" value="ECO:0007669"/>
    <property type="project" value="UniProtKB-ARBA"/>
</dbReference>
<evidence type="ECO:0000313" key="6">
    <source>
        <dbReference type="Proteomes" id="UP000295252"/>
    </source>
</evidence>
<sequence>MANKVFPTVDLSPFFNGENDENGKKKAKETISKACSEYGFFLIVNHGVPQEFLSKAMQLSKTYFKYPDEEKLKCSPKFGVPLPAGYIKQPHNVPDKNEFIIMFPPDSSFNVLPSNPPEFKESLEKMFICFSKLGELMESIINECLGLPTNFLKEYNHDRSWDLMAAIHYFAAVGAEDIGQSEHEDGSCISFVVQDDVSGLEVQYNGEWIPVIPEEGKIVVNVADVIQVLTNNKFKSGMHRVASPKGRSRNSFAFFYNLPGEKWVEPLPQFTKEIGEEPKYRGFKNQDYQALRVRNKTHPPARPEDVIRITHYAIPTSGNQKFA</sequence>
<reference evidence="6" key="1">
    <citation type="journal article" date="2014" name="Science">
        <title>The coffee genome provides insight into the convergent evolution of caffeine biosynthesis.</title>
        <authorList>
            <person name="Denoeud F."/>
            <person name="Carretero-Paulet L."/>
            <person name="Dereeper A."/>
            <person name="Droc G."/>
            <person name="Guyot R."/>
            <person name="Pietrella M."/>
            <person name="Zheng C."/>
            <person name="Alberti A."/>
            <person name="Anthony F."/>
            <person name="Aprea G."/>
            <person name="Aury J.M."/>
            <person name="Bento P."/>
            <person name="Bernard M."/>
            <person name="Bocs S."/>
            <person name="Campa C."/>
            <person name="Cenci A."/>
            <person name="Combes M.C."/>
            <person name="Crouzillat D."/>
            <person name="Da Silva C."/>
            <person name="Daddiego L."/>
            <person name="De Bellis F."/>
            <person name="Dussert S."/>
            <person name="Garsmeur O."/>
            <person name="Gayraud T."/>
            <person name="Guignon V."/>
            <person name="Jahn K."/>
            <person name="Jamilloux V."/>
            <person name="Joet T."/>
            <person name="Labadie K."/>
            <person name="Lan T."/>
            <person name="Leclercq J."/>
            <person name="Lepelley M."/>
            <person name="Leroy T."/>
            <person name="Li L.T."/>
            <person name="Librado P."/>
            <person name="Lopez L."/>
            <person name="Munoz A."/>
            <person name="Noel B."/>
            <person name="Pallavicini A."/>
            <person name="Perrotta G."/>
            <person name="Poncet V."/>
            <person name="Pot D."/>
            <person name="Priyono X."/>
            <person name="Rigoreau M."/>
            <person name="Rouard M."/>
            <person name="Rozas J."/>
            <person name="Tranchant-Dubreuil C."/>
            <person name="VanBuren R."/>
            <person name="Zhang Q."/>
            <person name="Andrade A.C."/>
            <person name="Argout X."/>
            <person name="Bertrand B."/>
            <person name="de Kochko A."/>
            <person name="Graziosi G."/>
            <person name="Henry R.J."/>
            <person name="Jayarama X."/>
            <person name="Ming R."/>
            <person name="Nagai C."/>
            <person name="Rounsley S."/>
            <person name="Sankoff D."/>
            <person name="Giuliano G."/>
            <person name="Albert V.A."/>
            <person name="Wincker P."/>
            <person name="Lashermes P."/>
        </authorList>
    </citation>
    <scope>NUCLEOTIDE SEQUENCE [LARGE SCALE GENOMIC DNA]</scope>
    <source>
        <strain evidence="6">cv. DH200-94</strain>
    </source>
</reference>
<name>A0A068UXH5_COFCA</name>
<gene>
    <name evidence="5" type="ORF">GSCOC_T00035809001</name>
</gene>
<dbReference type="InterPro" id="IPR005123">
    <property type="entry name" value="Oxoglu/Fe-dep_dioxygenase_dom"/>
</dbReference>
<accession>A0A068UXH5</accession>
<dbReference type="EMBL" id="HG739147">
    <property type="protein sequence ID" value="CDP12333.1"/>
    <property type="molecule type" value="Genomic_DNA"/>
</dbReference>
<keyword evidence="6" id="KW-1185">Reference proteome</keyword>
<evidence type="ECO:0000256" key="1">
    <source>
        <dbReference type="ARBA" id="ARBA00022723"/>
    </source>
</evidence>
<dbReference type="Pfam" id="PF03171">
    <property type="entry name" value="2OG-FeII_Oxy"/>
    <property type="match status" value="1"/>
</dbReference>
<proteinExistence type="inferred from homology"/>
<feature type="domain" description="Fe2OG dioxygenase" evidence="4">
    <location>
        <begin position="160"/>
        <end position="258"/>
    </location>
</feature>
<dbReference type="AlphaFoldDB" id="A0A068UXH5"/>
<evidence type="ECO:0000256" key="2">
    <source>
        <dbReference type="ARBA" id="ARBA00023004"/>
    </source>
</evidence>
<evidence type="ECO:0000259" key="4">
    <source>
        <dbReference type="PROSITE" id="PS51471"/>
    </source>
</evidence>
<dbReference type="GO" id="GO:0046872">
    <property type="term" value="F:metal ion binding"/>
    <property type="evidence" value="ECO:0007669"/>
    <property type="project" value="UniProtKB-KW"/>
</dbReference>
<dbReference type="PANTHER" id="PTHR47990">
    <property type="entry name" value="2-OXOGLUTARATE (2OG) AND FE(II)-DEPENDENT OXYGENASE SUPERFAMILY PROTEIN-RELATED"/>
    <property type="match status" value="1"/>
</dbReference>
<dbReference type="InParanoid" id="A0A068UXH5"/>
<evidence type="ECO:0000256" key="3">
    <source>
        <dbReference type="RuleBase" id="RU003682"/>
    </source>
</evidence>
<dbReference type="InterPro" id="IPR044861">
    <property type="entry name" value="IPNS-like_FE2OG_OXY"/>
</dbReference>
<dbReference type="InterPro" id="IPR027443">
    <property type="entry name" value="IPNS-like_sf"/>
</dbReference>
<dbReference type="Gene3D" id="2.60.120.330">
    <property type="entry name" value="B-lactam Antibiotic, Isopenicillin N Synthase, Chain"/>
    <property type="match status" value="1"/>
</dbReference>
<evidence type="ECO:0000313" key="5">
    <source>
        <dbReference type="EMBL" id="CDP12333.1"/>
    </source>
</evidence>
<organism evidence="5 6">
    <name type="scientific">Coffea canephora</name>
    <name type="common">Robusta coffee</name>
    <dbReference type="NCBI Taxonomy" id="49390"/>
    <lineage>
        <taxon>Eukaryota</taxon>
        <taxon>Viridiplantae</taxon>
        <taxon>Streptophyta</taxon>
        <taxon>Embryophyta</taxon>
        <taxon>Tracheophyta</taxon>
        <taxon>Spermatophyta</taxon>
        <taxon>Magnoliopsida</taxon>
        <taxon>eudicotyledons</taxon>
        <taxon>Gunneridae</taxon>
        <taxon>Pentapetalae</taxon>
        <taxon>asterids</taxon>
        <taxon>lamiids</taxon>
        <taxon>Gentianales</taxon>
        <taxon>Rubiaceae</taxon>
        <taxon>Ixoroideae</taxon>
        <taxon>Gardenieae complex</taxon>
        <taxon>Bertiereae - Coffeeae clade</taxon>
        <taxon>Coffeeae</taxon>
        <taxon>Coffea</taxon>
    </lineage>
</organism>
<dbReference type="InterPro" id="IPR026992">
    <property type="entry name" value="DIOX_N"/>
</dbReference>
<dbReference type="InterPro" id="IPR050231">
    <property type="entry name" value="Iron_ascorbate_oxido_reductase"/>
</dbReference>
<keyword evidence="3" id="KW-0560">Oxidoreductase</keyword>
<dbReference type="OrthoDB" id="288590at2759"/>
<dbReference type="GO" id="GO:0009805">
    <property type="term" value="P:coumarin biosynthetic process"/>
    <property type="evidence" value="ECO:0007669"/>
    <property type="project" value="UniProtKB-ARBA"/>
</dbReference>